<reference evidence="1" key="1">
    <citation type="journal article" date="2013" name="Genetics">
        <title>The draft genome and transcriptome of Panagrellus redivivus are shaped by the harsh demands of a free-living lifestyle.</title>
        <authorList>
            <person name="Srinivasan J."/>
            <person name="Dillman A.R."/>
            <person name="Macchietto M.G."/>
            <person name="Heikkinen L."/>
            <person name="Lakso M."/>
            <person name="Fracchia K.M."/>
            <person name="Antoshechkin I."/>
            <person name="Mortazavi A."/>
            <person name="Wong G."/>
            <person name="Sternberg P.W."/>
        </authorList>
    </citation>
    <scope>NUCLEOTIDE SEQUENCE [LARGE SCALE GENOMIC DNA]</scope>
    <source>
        <strain evidence="1">MT8872</strain>
    </source>
</reference>
<evidence type="ECO:0000313" key="1">
    <source>
        <dbReference type="Proteomes" id="UP000492821"/>
    </source>
</evidence>
<organism evidence="1 2">
    <name type="scientific">Panagrellus redivivus</name>
    <name type="common">Microworm</name>
    <dbReference type="NCBI Taxonomy" id="6233"/>
    <lineage>
        <taxon>Eukaryota</taxon>
        <taxon>Metazoa</taxon>
        <taxon>Ecdysozoa</taxon>
        <taxon>Nematoda</taxon>
        <taxon>Chromadorea</taxon>
        <taxon>Rhabditida</taxon>
        <taxon>Tylenchina</taxon>
        <taxon>Panagrolaimomorpha</taxon>
        <taxon>Panagrolaimoidea</taxon>
        <taxon>Panagrolaimidae</taxon>
        <taxon>Panagrellus</taxon>
    </lineage>
</organism>
<evidence type="ECO:0000313" key="2">
    <source>
        <dbReference type="WBParaSite" id="Pan_g2507.t1"/>
    </source>
</evidence>
<dbReference type="Proteomes" id="UP000492821">
    <property type="component" value="Unassembled WGS sequence"/>
</dbReference>
<sequence>MTLQDPINPTMSDNVPTSYREARSTTMSWATPDTESYVINFAKPPPKLQVREQNISHKKFYNDFGDLFA</sequence>
<name>A0A7E4VS49_PANRE</name>
<reference evidence="2" key="2">
    <citation type="submission" date="2020-10" db="UniProtKB">
        <authorList>
            <consortium name="WormBaseParasite"/>
        </authorList>
    </citation>
    <scope>IDENTIFICATION</scope>
</reference>
<dbReference type="AlphaFoldDB" id="A0A7E4VS49"/>
<dbReference type="WBParaSite" id="Pan_g2507.t1">
    <property type="protein sequence ID" value="Pan_g2507.t1"/>
    <property type="gene ID" value="Pan_g2507"/>
</dbReference>
<accession>A0A7E4VS49</accession>
<proteinExistence type="predicted"/>
<keyword evidence="1" id="KW-1185">Reference proteome</keyword>
<protein>
    <submittedName>
        <fullName evidence="2">AGC-kinase C-terminal domain-containing protein</fullName>
    </submittedName>
</protein>